<evidence type="ECO:0000313" key="10">
    <source>
        <dbReference type="Proteomes" id="UP000217209"/>
    </source>
</evidence>
<dbReference type="RefSeq" id="WP_095658978.1">
    <property type="nucleotide sequence ID" value="NZ_BAAAKB010000015.1"/>
</dbReference>
<dbReference type="Pfam" id="PF01427">
    <property type="entry name" value="Peptidase_M15"/>
    <property type="match status" value="1"/>
</dbReference>
<dbReference type="SUPFAM" id="SSF55166">
    <property type="entry name" value="Hedgehog/DD-peptidase"/>
    <property type="match status" value="1"/>
</dbReference>
<gene>
    <name evidence="9" type="primary">ddpX</name>
    <name evidence="9" type="ORF">CGLAU_00350</name>
</gene>
<evidence type="ECO:0000256" key="3">
    <source>
        <dbReference type="ARBA" id="ARBA00022723"/>
    </source>
</evidence>
<dbReference type="GO" id="GO:0008237">
    <property type="term" value="F:metallopeptidase activity"/>
    <property type="evidence" value="ECO:0007669"/>
    <property type="project" value="UniProtKB-KW"/>
</dbReference>
<dbReference type="GO" id="GO:0160237">
    <property type="term" value="F:D-Ala-D-Ala dipeptidase activity"/>
    <property type="evidence" value="ECO:0007669"/>
    <property type="project" value="UniProtKB-EC"/>
</dbReference>
<keyword evidence="4 9" id="KW-0378">Hydrolase</keyword>
<name>A0A1Q2HTA6_9CORY</name>
<dbReference type="EC" id="3.4.13.22" evidence="9"/>
<evidence type="ECO:0000256" key="4">
    <source>
        <dbReference type="ARBA" id="ARBA00022801"/>
    </source>
</evidence>
<keyword evidence="2" id="KW-0645">Protease</keyword>
<organism evidence="9 10">
    <name type="scientific">Corynebacterium glaucum</name>
    <dbReference type="NCBI Taxonomy" id="187491"/>
    <lineage>
        <taxon>Bacteria</taxon>
        <taxon>Bacillati</taxon>
        <taxon>Actinomycetota</taxon>
        <taxon>Actinomycetes</taxon>
        <taxon>Mycobacteriales</taxon>
        <taxon>Corynebacteriaceae</taxon>
        <taxon>Corynebacterium</taxon>
    </lineage>
</organism>
<keyword evidence="8" id="KW-0961">Cell wall biogenesis/degradation</keyword>
<dbReference type="Proteomes" id="UP000217209">
    <property type="component" value="Chromosome"/>
</dbReference>
<keyword evidence="7" id="KW-0482">Metalloprotease</keyword>
<evidence type="ECO:0000256" key="5">
    <source>
        <dbReference type="ARBA" id="ARBA00022833"/>
    </source>
</evidence>
<accession>A0A1Q2HTA6</accession>
<dbReference type="GO" id="GO:0071555">
    <property type="term" value="P:cell wall organization"/>
    <property type="evidence" value="ECO:0007669"/>
    <property type="project" value="UniProtKB-KW"/>
</dbReference>
<reference evidence="9 10" key="1">
    <citation type="submission" date="2016-12" db="EMBL/GenBank/DDBJ databases">
        <authorList>
            <person name="Song W.-J."/>
            <person name="Kurnit D.M."/>
        </authorList>
    </citation>
    <scope>NUCLEOTIDE SEQUENCE [LARGE SCALE GENOMIC DNA]</scope>
    <source>
        <strain evidence="9 10">DSM 30827</strain>
    </source>
</reference>
<evidence type="ECO:0000256" key="8">
    <source>
        <dbReference type="ARBA" id="ARBA00023316"/>
    </source>
</evidence>
<dbReference type="InterPro" id="IPR009045">
    <property type="entry name" value="Zn_M74/Hedgehog-like"/>
</dbReference>
<dbReference type="PANTHER" id="PTHR43126">
    <property type="entry name" value="D-ALANYL-D-ALANINE DIPEPTIDASE"/>
    <property type="match status" value="1"/>
</dbReference>
<dbReference type="AlphaFoldDB" id="A0A1Q2HTA6"/>
<evidence type="ECO:0000256" key="2">
    <source>
        <dbReference type="ARBA" id="ARBA00022670"/>
    </source>
</evidence>
<proteinExistence type="predicted"/>
<dbReference type="EMBL" id="CP019688">
    <property type="protein sequence ID" value="AQQ14073.1"/>
    <property type="molecule type" value="Genomic_DNA"/>
</dbReference>
<evidence type="ECO:0000256" key="6">
    <source>
        <dbReference type="ARBA" id="ARBA00022997"/>
    </source>
</evidence>
<dbReference type="Gene3D" id="3.30.1380.10">
    <property type="match status" value="1"/>
</dbReference>
<keyword evidence="5" id="KW-0862">Zinc</keyword>
<keyword evidence="10" id="KW-1185">Reference proteome</keyword>
<dbReference type="InterPro" id="IPR000755">
    <property type="entry name" value="A_A_dipeptidase"/>
</dbReference>
<sequence>MTVPERWLQPYDYDELRAITPTDLTPLPEPPSTDVARTVPVEETGGALVEIPDDLATYHAYLELGSQAMPRVMLAREEVIDRIRRAQASLPAPFTFLILDTWRSVEAQAELARIYKQKYPDLDARYIADASDTELIAPHTMGAAVDLTLCVDGQGLPLGADFDQFDESAGAMYLERLEDPSPQQVLNRDLRRLLSHTMFDAGFAPLDSEWWHFSYGDQRWATFTGSSASLYGRIEA</sequence>
<keyword evidence="3" id="KW-0479">Metal-binding</keyword>
<dbReference type="OrthoDB" id="9801430at2"/>
<evidence type="ECO:0000256" key="7">
    <source>
        <dbReference type="ARBA" id="ARBA00023049"/>
    </source>
</evidence>
<protein>
    <submittedName>
        <fullName evidence="9">D-alanyl-D-alanine dipeptidase</fullName>
        <ecNumber evidence="9">3.4.13.22</ecNumber>
    </submittedName>
</protein>
<dbReference type="KEGG" id="cgv:CGLAU_00350"/>
<evidence type="ECO:0000313" key="9">
    <source>
        <dbReference type="EMBL" id="AQQ14073.1"/>
    </source>
</evidence>
<dbReference type="PANTHER" id="PTHR43126:SF2">
    <property type="entry name" value="D-ALANYL-D-ALANINE DIPEPTIDASE"/>
    <property type="match status" value="1"/>
</dbReference>
<keyword evidence="6 9" id="KW-0224">Dipeptidase</keyword>
<dbReference type="GO" id="GO:0046872">
    <property type="term" value="F:metal ion binding"/>
    <property type="evidence" value="ECO:0007669"/>
    <property type="project" value="UniProtKB-KW"/>
</dbReference>
<comment type="catalytic activity">
    <reaction evidence="1">
        <text>D-alanyl-D-alanine + H2O = 2 D-alanine</text>
        <dbReference type="Rhea" id="RHEA:20661"/>
        <dbReference type="ChEBI" id="CHEBI:15377"/>
        <dbReference type="ChEBI" id="CHEBI:57416"/>
        <dbReference type="ChEBI" id="CHEBI:57822"/>
        <dbReference type="EC" id="3.4.13.22"/>
    </reaction>
</comment>
<dbReference type="GO" id="GO:0006508">
    <property type="term" value="P:proteolysis"/>
    <property type="evidence" value="ECO:0007669"/>
    <property type="project" value="UniProtKB-KW"/>
</dbReference>
<evidence type="ECO:0000256" key="1">
    <source>
        <dbReference type="ARBA" id="ARBA00001362"/>
    </source>
</evidence>